<dbReference type="Proteomes" id="UP000813824">
    <property type="component" value="Unassembled WGS sequence"/>
</dbReference>
<comment type="caution">
    <text evidence="3">The sequence shown here is derived from an EMBL/GenBank/DDBJ whole genome shotgun (WGS) entry which is preliminary data.</text>
</comment>
<proteinExistence type="predicted"/>
<evidence type="ECO:0000256" key="2">
    <source>
        <dbReference type="SAM" id="MobiDB-lite"/>
    </source>
</evidence>
<feature type="compositionally biased region" description="Basic and acidic residues" evidence="2">
    <location>
        <begin position="80"/>
        <end position="99"/>
    </location>
</feature>
<dbReference type="EMBL" id="JAEVFJ010000008">
    <property type="protein sequence ID" value="KAH8102960.1"/>
    <property type="molecule type" value="Genomic_DNA"/>
</dbReference>
<feature type="non-terminal residue" evidence="3">
    <location>
        <position position="1"/>
    </location>
</feature>
<evidence type="ECO:0000313" key="4">
    <source>
        <dbReference type="Proteomes" id="UP000813824"/>
    </source>
</evidence>
<reference evidence="3" key="1">
    <citation type="journal article" date="2021" name="New Phytol.">
        <title>Evolutionary innovations through gain and loss of genes in the ectomycorrhizal Boletales.</title>
        <authorList>
            <person name="Wu G."/>
            <person name="Miyauchi S."/>
            <person name="Morin E."/>
            <person name="Kuo A."/>
            <person name="Drula E."/>
            <person name="Varga T."/>
            <person name="Kohler A."/>
            <person name="Feng B."/>
            <person name="Cao Y."/>
            <person name="Lipzen A."/>
            <person name="Daum C."/>
            <person name="Hundley H."/>
            <person name="Pangilinan J."/>
            <person name="Johnson J."/>
            <person name="Barry K."/>
            <person name="LaButti K."/>
            <person name="Ng V."/>
            <person name="Ahrendt S."/>
            <person name="Min B."/>
            <person name="Choi I.G."/>
            <person name="Park H."/>
            <person name="Plett J.M."/>
            <person name="Magnuson J."/>
            <person name="Spatafora J.W."/>
            <person name="Nagy L.G."/>
            <person name="Henrissat B."/>
            <person name="Grigoriev I.V."/>
            <person name="Yang Z.L."/>
            <person name="Xu J."/>
            <person name="Martin F.M."/>
        </authorList>
    </citation>
    <scope>NUCLEOTIDE SEQUENCE</scope>
    <source>
        <strain evidence="3">KKN 215</strain>
    </source>
</reference>
<feature type="region of interest" description="Disordered" evidence="2">
    <location>
        <begin position="62"/>
        <end position="155"/>
    </location>
</feature>
<keyword evidence="4" id="KW-1185">Reference proteome</keyword>
<evidence type="ECO:0000313" key="3">
    <source>
        <dbReference type="EMBL" id="KAH8102960.1"/>
    </source>
</evidence>
<feature type="region of interest" description="Disordered" evidence="2">
    <location>
        <begin position="240"/>
        <end position="308"/>
    </location>
</feature>
<sequence length="449" mass="50630">MRPQNTLSKSQRCPMALNAPKQGAFLRQQVPHLFNASRRSTRKLRFQRTTSRLAVAIMDDDGNSRSLNAEGNSTWPDSSVEDHYNTSDERVLASTRDPRAALFEGDGSASTDDESNSSDNSGYARRYNLLPSSLVHPGGNQRRSESPSPDIANQTFSLDQGLSASDMSLDNMVGGIIGSSSNMTRLREDSNRSLMASEDLETSDMSIASTLPVRSLTHEHTLSASDMSVETSVVGGPLKIKPGSSVGDDVSFTTISTTGTMPIPRSSSPVPVRAERPAQPRSSSADPKRRLSQVSSGSFNPFECSPERVKELKSQRDEAKKMLQDEKAKWEAKEQEIRKEMAAKEAKWEMKEAKWEVKEQEIRKEMAAKEEEIRKEMIAKEARWEVKEQEIRKEMVAKEAKWEMKEAKWEAKWEAMEQEMREMRAEMKEKERWWREGEGFSKGVSRKPI</sequence>
<feature type="compositionally biased region" description="Polar residues" evidence="2">
    <location>
        <begin position="251"/>
        <end position="260"/>
    </location>
</feature>
<name>A0A8K0URX7_9AGAR</name>
<dbReference type="AlphaFoldDB" id="A0A8K0URX7"/>
<accession>A0A8K0URX7</accession>
<keyword evidence="1" id="KW-0175">Coiled coil</keyword>
<feature type="compositionally biased region" description="Polar residues" evidence="2">
    <location>
        <begin position="64"/>
        <end position="77"/>
    </location>
</feature>
<protein>
    <submittedName>
        <fullName evidence="3">Uncharacterized protein</fullName>
    </submittedName>
</protein>
<gene>
    <name evidence="3" type="ORF">BXZ70DRAFT_927371</name>
</gene>
<organism evidence="3 4">
    <name type="scientific">Cristinia sonorae</name>
    <dbReference type="NCBI Taxonomy" id="1940300"/>
    <lineage>
        <taxon>Eukaryota</taxon>
        <taxon>Fungi</taxon>
        <taxon>Dikarya</taxon>
        <taxon>Basidiomycota</taxon>
        <taxon>Agaricomycotina</taxon>
        <taxon>Agaricomycetes</taxon>
        <taxon>Agaricomycetidae</taxon>
        <taxon>Agaricales</taxon>
        <taxon>Pleurotineae</taxon>
        <taxon>Stephanosporaceae</taxon>
        <taxon>Cristinia</taxon>
    </lineage>
</organism>
<feature type="coiled-coil region" evidence="1">
    <location>
        <begin position="309"/>
        <end position="372"/>
    </location>
</feature>
<evidence type="ECO:0000256" key="1">
    <source>
        <dbReference type="SAM" id="Coils"/>
    </source>
</evidence>